<feature type="compositionally biased region" description="Pro residues" evidence="1">
    <location>
        <begin position="356"/>
        <end position="369"/>
    </location>
</feature>
<dbReference type="InterPro" id="IPR036397">
    <property type="entry name" value="RNaseH_sf"/>
</dbReference>
<keyword evidence="3" id="KW-0548">Nucleotidyltransferase</keyword>
<dbReference type="STRING" id="4795.A0A225UZR1"/>
<feature type="domain" description="RNase H type-1" evidence="2">
    <location>
        <begin position="81"/>
        <end position="214"/>
    </location>
</feature>
<feature type="region of interest" description="Disordered" evidence="1">
    <location>
        <begin position="31"/>
        <end position="68"/>
    </location>
</feature>
<dbReference type="GO" id="GO:0003676">
    <property type="term" value="F:nucleic acid binding"/>
    <property type="evidence" value="ECO:0007669"/>
    <property type="project" value="InterPro"/>
</dbReference>
<dbReference type="OrthoDB" id="128010at2759"/>
<keyword evidence="3" id="KW-0695">RNA-directed DNA polymerase</keyword>
<name>A0A225UZR1_9STRA</name>
<protein>
    <submittedName>
        <fullName evidence="3">Reverse transcriptase</fullName>
    </submittedName>
</protein>
<accession>A0A225UZR1</accession>
<dbReference type="Gene3D" id="3.30.420.10">
    <property type="entry name" value="Ribonuclease H-like superfamily/Ribonuclease H"/>
    <property type="match status" value="1"/>
</dbReference>
<proteinExistence type="predicted"/>
<feature type="region of interest" description="Disordered" evidence="1">
    <location>
        <begin position="243"/>
        <end position="268"/>
    </location>
</feature>
<dbReference type="GO" id="GO:0003964">
    <property type="term" value="F:RNA-directed DNA polymerase activity"/>
    <property type="evidence" value="ECO:0007669"/>
    <property type="project" value="UniProtKB-KW"/>
</dbReference>
<dbReference type="AlphaFoldDB" id="A0A225UZR1"/>
<reference evidence="4" key="1">
    <citation type="submission" date="2017-03" db="EMBL/GenBank/DDBJ databases">
        <title>Phytopthora megakarya and P. palmivora, two closely related causual agents of cacao black pod achieved similar genome size and gene model numbers by different mechanisms.</title>
        <authorList>
            <person name="Ali S."/>
            <person name="Shao J."/>
            <person name="Larry D.J."/>
            <person name="Kronmiller B."/>
            <person name="Shen D."/>
            <person name="Strem M.D."/>
            <person name="Melnick R.L."/>
            <person name="Guiltinan M.J."/>
            <person name="Tyler B.M."/>
            <person name="Meinhardt L.W."/>
            <person name="Bailey B.A."/>
        </authorList>
    </citation>
    <scope>NUCLEOTIDE SEQUENCE [LARGE SCALE GENOMIC DNA]</scope>
    <source>
        <strain evidence="4">zdho120</strain>
    </source>
</reference>
<dbReference type="GO" id="GO:0004523">
    <property type="term" value="F:RNA-DNA hybrid ribonuclease activity"/>
    <property type="evidence" value="ECO:0007669"/>
    <property type="project" value="InterPro"/>
</dbReference>
<dbReference type="PANTHER" id="PTHR46387:SF2">
    <property type="entry name" value="RIBONUCLEASE HI"/>
    <property type="match status" value="1"/>
</dbReference>
<evidence type="ECO:0000313" key="3">
    <source>
        <dbReference type="EMBL" id="OWY97629.1"/>
    </source>
</evidence>
<organism evidence="3 4">
    <name type="scientific">Phytophthora megakarya</name>
    <dbReference type="NCBI Taxonomy" id="4795"/>
    <lineage>
        <taxon>Eukaryota</taxon>
        <taxon>Sar</taxon>
        <taxon>Stramenopiles</taxon>
        <taxon>Oomycota</taxon>
        <taxon>Peronosporomycetes</taxon>
        <taxon>Peronosporales</taxon>
        <taxon>Peronosporaceae</taxon>
        <taxon>Phytophthora</taxon>
    </lineage>
</organism>
<evidence type="ECO:0000259" key="2">
    <source>
        <dbReference type="PROSITE" id="PS50879"/>
    </source>
</evidence>
<dbReference type="InterPro" id="IPR002156">
    <property type="entry name" value="RNaseH_domain"/>
</dbReference>
<sequence>MRTSPARVRRPLTITLDPRRTTQTRWGPRITVSVPMGDRRPGTRWGPPRTAGASGQLPASASGATGQLPEPMEVTDTVDEQPQPWTLRFDGACRRNPGPGGAGAALFDPSGAVVWTCSHHLPSSSETNNTAEYTALLLGVQSALHHGATRLWIEGDSNLVIAQVRGTFGCTNRRLRRLRNSVRHGLQALEHYKLHHIDRQANAHADRLANRALDQRRTRVECGLHDQGLTACFRPDTALTASAATPAPRYTAGDNSTDEGDPHQSEDADVAAEIAARDGGEAFPVIPIGPNSAPARQPRLRLRQLSDEDHDAAATALQTLVDTMASRIADATDWAAGEGYIGAIPARIREALQPFAPAPRPYPSTPPTSSPQQRRRPPRVTRDQREHRLDEALDDMEATQRQTPRNQRSIRKAKRRVGRVRASIARLELRRAFARDESKCVAGILLRASAEAA</sequence>
<dbReference type="EMBL" id="NBNE01010235">
    <property type="protein sequence ID" value="OWY97629.1"/>
    <property type="molecule type" value="Genomic_DNA"/>
</dbReference>
<dbReference type="PANTHER" id="PTHR46387">
    <property type="entry name" value="POLYNUCLEOTIDYL TRANSFERASE, RIBONUCLEASE H-LIKE SUPERFAMILY PROTEIN"/>
    <property type="match status" value="1"/>
</dbReference>
<feature type="region of interest" description="Disordered" evidence="1">
    <location>
        <begin position="355"/>
        <end position="416"/>
    </location>
</feature>
<dbReference type="Proteomes" id="UP000198211">
    <property type="component" value="Unassembled WGS sequence"/>
</dbReference>
<feature type="compositionally biased region" description="Basic and acidic residues" evidence="1">
    <location>
        <begin position="380"/>
        <end position="391"/>
    </location>
</feature>
<comment type="caution">
    <text evidence="3">The sequence shown here is derived from an EMBL/GenBank/DDBJ whole genome shotgun (WGS) entry which is preliminary data.</text>
</comment>
<dbReference type="PROSITE" id="PS50879">
    <property type="entry name" value="RNASE_H_1"/>
    <property type="match status" value="1"/>
</dbReference>
<dbReference type="Pfam" id="PF13456">
    <property type="entry name" value="RVT_3"/>
    <property type="match status" value="1"/>
</dbReference>
<keyword evidence="4" id="KW-1185">Reference proteome</keyword>
<dbReference type="SUPFAM" id="SSF53098">
    <property type="entry name" value="Ribonuclease H-like"/>
    <property type="match status" value="1"/>
</dbReference>
<keyword evidence="3" id="KW-0808">Transferase</keyword>
<evidence type="ECO:0000313" key="4">
    <source>
        <dbReference type="Proteomes" id="UP000198211"/>
    </source>
</evidence>
<gene>
    <name evidence="3" type="ORF">PHMEG_00031795</name>
</gene>
<feature type="compositionally biased region" description="Low complexity" evidence="1">
    <location>
        <begin position="43"/>
        <end position="52"/>
    </location>
</feature>
<evidence type="ECO:0000256" key="1">
    <source>
        <dbReference type="SAM" id="MobiDB-lite"/>
    </source>
</evidence>
<feature type="non-terminal residue" evidence="3">
    <location>
        <position position="453"/>
    </location>
</feature>
<dbReference type="InterPro" id="IPR012337">
    <property type="entry name" value="RNaseH-like_sf"/>
</dbReference>
<dbReference type="CDD" id="cd09279">
    <property type="entry name" value="RNase_HI_like"/>
    <property type="match status" value="1"/>
</dbReference>